<feature type="binding site" evidence="9">
    <location>
        <position position="98"/>
    </location>
    <ligand>
        <name>ATP</name>
        <dbReference type="ChEBI" id="CHEBI:30616"/>
    </ligand>
</feature>
<feature type="binding site" evidence="9">
    <location>
        <begin position="88"/>
        <end position="90"/>
    </location>
    <ligand>
        <name>ATP</name>
        <dbReference type="ChEBI" id="CHEBI:30616"/>
    </ligand>
</feature>
<evidence type="ECO:0000256" key="3">
    <source>
        <dbReference type="ARBA" id="ARBA00022695"/>
    </source>
</evidence>
<keyword evidence="3 9" id="KW-0548">Nucleotidyltransferase</keyword>
<comment type="cofactor">
    <cofactor evidence="9">
        <name>Mg(2+)</name>
        <dbReference type="ChEBI" id="CHEBI:18420"/>
    </cofactor>
</comment>
<evidence type="ECO:0000256" key="8">
    <source>
        <dbReference type="ARBA" id="ARBA00029346"/>
    </source>
</evidence>
<feature type="binding site" evidence="9">
    <location>
        <position position="87"/>
    </location>
    <ligand>
        <name>substrate</name>
    </ligand>
</feature>
<dbReference type="SUPFAM" id="SSF52374">
    <property type="entry name" value="Nucleotidylyl transferase"/>
    <property type="match status" value="1"/>
</dbReference>
<feature type="binding site" evidence="9">
    <location>
        <position position="41"/>
    </location>
    <ligand>
        <name>substrate</name>
    </ligand>
</feature>
<feature type="domain" description="Cytidyltransferase-like" evidence="10">
    <location>
        <begin position="6"/>
        <end position="132"/>
    </location>
</feature>
<feature type="binding site" evidence="9">
    <location>
        <position position="17"/>
    </location>
    <ligand>
        <name>ATP</name>
        <dbReference type="ChEBI" id="CHEBI:30616"/>
    </ligand>
</feature>
<comment type="subcellular location">
    <subcellularLocation>
        <location evidence="9">Cytoplasm</location>
    </subcellularLocation>
</comment>
<dbReference type="InterPro" id="IPR001980">
    <property type="entry name" value="PPAT"/>
</dbReference>
<accession>A0A096A757</accession>
<keyword evidence="2 9" id="KW-0808">Transferase</keyword>
<dbReference type="EC" id="2.7.7.3" evidence="9"/>
<evidence type="ECO:0000259" key="10">
    <source>
        <dbReference type="Pfam" id="PF01467"/>
    </source>
</evidence>
<dbReference type="PRINTS" id="PR01020">
    <property type="entry name" value="LPSBIOSNTHSS"/>
</dbReference>
<evidence type="ECO:0000256" key="1">
    <source>
        <dbReference type="ARBA" id="ARBA00022490"/>
    </source>
</evidence>
<keyword evidence="6 9" id="KW-0460">Magnesium</keyword>
<dbReference type="NCBIfam" id="TIGR01510">
    <property type="entry name" value="coaD_prev_kdtB"/>
    <property type="match status" value="1"/>
</dbReference>
<comment type="caution">
    <text evidence="11">The sequence shown here is derived from an EMBL/GenBank/DDBJ whole genome shotgun (WGS) entry which is preliminary data.</text>
</comment>
<evidence type="ECO:0000256" key="6">
    <source>
        <dbReference type="ARBA" id="ARBA00022842"/>
    </source>
</evidence>
<dbReference type="GO" id="GO:0005524">
    <property type="term" value="F:ATP binding"/>
    <property type="evidence" value="ECO:0007669"/>
    <property type="project" value="UniProtKB-KW"/>
</dbReference>
<evidence type="ECO:0000256" key="9">
    <source>
        <dbReference type="HAMAP-Rule" id="MF_00151"/>
    </source>
</evidence>
<proteinExistence type="inferred from homology"/>
<dbReference type="eggNOG" id="COG0669">
    <property type="taxonomic scope" value="Bacteria"/>
</dbReference>
<dbReference type="NCBIfam" id="TIGR00125">
    <property type="entry name" value="cyt_tran_rel"/>
    <property type="match status" value="1"/>
</dbReference>
<evidence type="ECO:0000313" key="12">
    <source>
        <dbReference type="Proteomes" id="UP000029548"/>
    </source>
</evidence>
<dbReference type="GO" id="GO:0004595">
    <property type="term" value="F:pantetheine-phosphate adenylyltransferase activity"/>
    <property type="evidence" value="ECO:0007669"/>
    <property type="project" value="UniProtKB-UniRule"/>
</dbReference>
<feature type="binding site" evidence="9">
    <location>
        <begin position="9"/>
        <end position="10"/>
    </location>
    <ligand>
        <name>ATP</name>
        <dbReference type="ChEBI" id="CHEBI:30616"/>
    </ligand>
</feature>
<gene>
    <name evidence="9" type="primary">coaD</name>
    <name evidence="11" type="ORF">HMPREF1650_06840</name>
</gene>
<name>A0A096A757_9CORY</name>
<dbReference type="GO" id="GO:0005737">
    <property type="term" value="C:cytoplasm"/>
    <property type="evidence" value="ECO:0007669"/>
    <property type="project" value="UniProtKB-SubCell"/>
</dbReference>
<dbReference type="HAMAP" id="MF_00151">
    <property type="entry name" value="PPAT_bact"/>
    <property type="match status" value="1"/>
</dbReference>
<keyword evidence="4 9" id="KW-0547">Nucleotide-binding</keyword>
<dbReference type="EMBL" id="JRNE01000051">
    <property type="protein sequence ID" value="KGF16719.1"/>
    <property type="molecule type" value="Genomic_DNA"/>
</dbReference>
<dbReference type="CDD" id="cd02163">
    <property type="entry name" value="PPAT"/>
    <property type="match status" value="1"/>
</dbReference>
<keyword evidence="1 9" id="KW-0963">Cytoplasm</keyword>
<comment type="similarity">
    <text evidence="9">Belongs to the bacterial CoaD family.</text>
</comment>
<evidence type="ECO:0000313" key="11">
    <source>
        <dbReference type="EMBL" id="KGF16719.1"/>
    </source>
</evidence>
<comment type="pathway">
    <text evidence="9">Cofactor biosynthesis; coenzyme A biosynthesis; CoA from (R)-pantothenate: step 4/5.</text>
</comment>
<dbReference type="InterPro" id="IPR004821">
    <property type="entry name" value="Cyt_trans-like"/>
</dbReference>
<comment type="function">
    <text evidence="9">Reversibly transfers an adenylyl group from ATP to 4'-phosphopantetheine, yielding dephospho-CoA (dPCoA) and pyrophosphate.</text>
</comment>
<comment type="subunit">
    <text evidence="9">Homohexamer.</text>
</comment>
<comment type="catalytic activity">
    <reaction evidence="8 9">
        <text>(R)-4'-phosphopantetheine + ATP + H(+) = 3'-dephospho-CoA + diphosphate</text>
        <dbReference type="Rhea" id="RHEA:19801"/>
        <dbReference type="ChEBI" id="CHEBI:15378"/>
        <dbReference type="ChEBI" id="CHEBI:30616"/>
        <dbReference type="ChEBI" id="CHEBI:33019"/>
        <dbReference type="ChEBI" id="CHEBI:57328"/>
        <dbReference type="ChEBI" id="CHEBI:61723"/>
        <dbReference type="EC" id="2.7.7.3"/>
    </reaction>
</comment>
<protein>
    <recommendedName>
        <fullName evidence="9">Phosphopantetheine adenylyltransferase</fullName>
        <ecNumber evidence="9">2.7.7.3</ecNumber>
    </recommendedName>
    <alternativeName>
        <fullName evidence="9">Dephospho-CoA pyrophosphorylase</fullName>
    </alternativeName>
    <alternativeName>
        <fullName evidence="9">Pantetheine-phosphate adenylyltransferase</fullName>
        <shortName evidence="9">PPAT</shortName>
    </alternativeName>
</protein>
<dbReference type="PANTHER" id="PTHR21342:SF1">
    <property type="entry name" value="PHOSPHOPANTETHEINE ADENYLYLTRANSFERASE"/>
    <property type="match status" value="1"/>
</dbReference>
<evidence type="ECO:0000256" key="7">
    <source>
        <dbReference type="ARBA" id="ARBA00022993"/>
    </source>
</evidence>
<dbReference type="Pfam" id="PF01467">
    <property type="entry name" value="CTP_transf_like"/>
    <property type="match status" value="1"/>
</dbReference>
<keyword evidence="5 9" id="KW-0067">ATP-binding</keyword>
<dbReference type="GO" id="GO:0015937">
    <property type="term" value="P:coenzyme A biosynthetic process"/>
    <property type="evidence" value="ECO:0007669"/>
    <property type="project" value="UniProtKB-UniRule"/>
</dbReference>
<keyword evidence="7 9" id="KW-0173">Coenzyme A biosynthesis</keyword>
<feature type="binding site" evidence="9">
    <location>
        <begin position="122"/>
        <end position="128"/>
    </location>
    <ligand>
        <name>ATP</name>
        <dbReference type="ChEBI" id="CHEBI:30616"/>
    </ligand>
</feature>
<dbReference type="InterPro" id="IPR014729">
    <property type="entry name" value="Rossmann-like_a/b/a_fold"/>
</dbReference>
<dbReference type="RefSeq" id="WP_035122160.1">
    <property type="nucleotide sequence ID" value="NZ_JRNE01000051.1"/>
</dbReference>
<feature type="binding site" evidence="9">
    <location>
        <position position="9"/>
    </location>
    <ligand>
        <name>substrate</name>
    </ligand>
</feature>
<evidence type="ECO:0000256" key="4">
    <source>
        <dbReference type="ARBA" id="ARBA00022741"/>
    </source>
</evidence>
<dbReference type="Proteomes" id="UP000029548">
    <property type="component" value="Unassembled WGS sequence"/>
</dbReference>
<feature type="site" description="Transition state stabilizer" evidence="9">
    <location>
        <position position="17"/>
    </location>
</feature>
<evidence type="ECO:0000256" key="5">
    <source>
        <dbReference type="ARBA" id="ARBA00022840"/>
    </source>
</evidence>
<dbReference type="UniPathway" id="UPA00241">
    <property type="reaction ID" value="UER00355"/>
</dbReference>
<reference evidence="11 12" key="1">
    <citation type="submission" date="2014-07" db="EMBL/GenBank/DDBJ databases">
        <authorList>
            <person name="McCorrison J."/>
            <person name="Sanka R."/>
            <person name="Torralba M."/>
            <person name="Gillis M."/>
            <person name="Haft D.H."/>
            <person name="Methe B."/>
            <person name="Sutton G."/>
            <person name="Nelson K.E."/>
        </authorList>
    </citation>
    <scope>NUCLEOTIDE SEQUENCE [LARGE SCALE GENOMIC DNA]</scope>
    <source>
        <strain evidence="11 12">DNF00450</strain>
    </source>
</reference>
<evidence type="ECO:0000256" key="2">
    <source>
        <dbReference type="ARBA" id="ARBA00022679"/>
    </source>
</evidence>
<dbReference type="PANTHER" id="PTHR21342">
    <property type="entry name" value="PHOSPHOPANTETHEINE ADENYLYLTRANSFERASE"/>
    <property type="match status" value="1"/>
</dbReference>
<dbReference type="AlphaFoldDB" id="A0A096A757"/>
<sequence length="157" mass="17600">MTHACCPGSYDPLTNGHLDVIQRAAALFDEVTVLVTHNPNKQGMFTPEERMRLIEECTAHLDNVRVDSWSKLLVDYTTERGIATLVKGLRSAMDYEYEVPMAQMNRRMSGVDTLFIEADPKYGHVSSTLMKEVVRYGGSVEGLVPEPVQKALRARLT</sequence>
<dbReference type="Gene3D" id="3.40.50.620">
    <property type="entry name" value="HUPs"/>
    <property type="match status" value="1"/>
</dbReference>
<feature type="binding site" evidence="9">
    <location>
        <position position="73"/>
    </location>
    <ligand>
        <name>substrate</name>
    </ligand>
</feature>
<organism evidence="11 12">
    <name type="scientific">Corynebacterium freneyi DNF00450</name>
    <dbReference type="NCBI Taxonomy" id="1287475"/>
    <lineage>
        <taxon>Bacteria</taxon>
        <taxon>Bacillati</taxon>
        <taxon>Actinomycetota</taxon>
        <taxon>Actinomycetes</taxon>
        <taxon>Mycobacteriales</taxon>
        <taxon>Corynebacteriaceae</taxon>
        <taxon>Corynebacterium</taxon>
    </lineage>
</organism>